<dbReference type="Gene3D" id="2.40.50.40">
    <property type="match status" value="1"/>
</dbReference>
<protein>
    <submittedName>
        <fullName evidence="2">RNA-directed DNA polymerase (Reverse transcriptase)</fullName>
    </submittedName>
</protein>
<dbReference type="GO" id="GO:0003964">
    <property type="term" value="F:RNA-directed DNA polymerase activity"/>
    <property type="evidence" value="ECO:0007669"/>
    <property type="project" value="UniProtKB-KW"/>
</dbReference>
<accession>A0A392TY21</accession>
<keyword evidence="3" id="KW-1185">Reference proteome</keyword>
<keyword evidence="2" id="KW-0695">RNA-directed DNA polymerase</keyword>
<sequence>MEEDCDMLFKPESVIATRMKDQGGQQVQQVLIKWTNRTIDEATWEDMMTVKNQFPEYNLEDKVAFLGG</sequence>
<organism evidence="2 3">
    <name type="scientific">Trifolium medium</name>
    <dbReference type="NCBI Taxonomy" id="97028"/>
    <lineage>
        <taxon>Eukaryota</taxon>
        <taxon>Viridiplantae</taxon>
        <taxon>Streptophyta</taxon>
        <taxon>Embryophyta</taxon>
        <taxon>Tracheophyta</taxon>
        <taxon>Spermatophyta</taxon>
        <taxon>Magnoliopsida</taxon>
        <taxon>eudicotyledons</taxon>
        <taxon>Gunneridae</taxon>
        <taxon>Pentapetalae</taxon>
        <taxon>rosids</taxon>
        <taxon>fabids</taxon>
        <taxon>Fabales</taxon>
        <taxon>Fabaceae</taxon>
        <taxon>Papilionoideae</taxon>
        <taxon>50 kb inversion clade</taxon>
        <taxon>NPAAA clade</taxon>
        <taxon>Hologalegina</taxon>
        <taxon>IRL clade</taxon>
        <taxon>Trifolieae</taxon>
        <taxon>Trifolium</taxon>
    </lineage>
</organism>
<dbReference type="EMBL" id="LXQA010662563">
    <property type="protein sequence ID" value="MCI64755.1"/>
    <property type="molecule type" value="Genomic_DNA"/>
</dbReference>
<comment type="caution">
    <text evidence="2">The sequence shown here is derived from an EMBL/GenBank/DDBJ whole genome shotgun (WGS) entry which is preliminary data.</text>
</comment>
<reference evidence="2 3" key="1">
    <citation type="journal article" date="2018" name="Front. Plant Sci.">
        <title>Red Clover (Trifolium pratense) and Zigzag Clover (T. medium) - A Picture of Genomic Similarities and Differences.</title>
        <authorList>
            <person name="Dluhosova J."/>
            <person name="Istvanek J."/>
            <person name="Nedelnik J."/>
            <person name="Repkova J."/>
        </authorList>
    </citation>
    <scope>NUCLEOTIDE SEQUENCE [LARGE SCALE GENOMIC DNA]</scope>
    <source>
        <strain evidence="3">cv. 10/8</strain>
        <tissue evidence="2">Leaf</tissue>
    </source>
</reference>
<evidence type="ECO:0000259" key="1">
    <source>
        <dbReference type="Pfam" id="PF00385"/>
    </source>
</evidence>
<dbReference type="AlphaFoldDB" id="A0A392TY21"/>
<feature type="non-terminal residue" evidence="2">
    <location>
        <position position="68"/>
    </location>
</feature>
<dbReference type="InterPro" id="IPR023780">
    <property type="entry name" value="Chromo_domain"/>
</dbReference>
<evidence type="ECO:0000313" key="2">
    <source>
        <dbReference type="EMBL" id="MCI64755.1"/>
    </source>
</evidence>
<keyword evidence="2" id="KW-0548">Nucleotidyltransferase</keyword>
<proteinExistence type="predicted"/>
<name>A0A392TY21_9FABA</name>
<dbReference type="SUPFAM" id="SSF54160">
    <property type="entry name" value="Chromo domain-like"/>
    <property type="match status" value="1"/>
</dbReference>
<dbReference type="InterPro" id="IPR016197">
    <property type="entry name" value="Chromo-like_dom_sf"/>
</dbReference>
<dbReference type="Proteomes" id="UP000265520">
    <property type="component" value="Unassembled WGS sequence"/>
</dbReference>
<dbReference type="Pfam" id="PF00385">
    <property type="entry name" value="Chromo"/>
    <property type="match status" value="1"/>
</dbReference>
<evidence type="ECO:0000313" key="3">
    <source>
        <dbReference type="Proteomes" id="UP000265520"/>
    </source>
</evidence>
<feature type="domain" description="Chromo" evidence="1">
    <location>
        <begin position="9"/>
        <end position="56"/>
    </location>
</feature>
<keyword evidence="2" id="KW-0808">Transferase</keyword>